<organism evidence="3 4">
    <name type="scientific">Sulfuracidifex metallicus DSM 6482 = JCM 9184</name>
    <dbReference type="NCBI Taxonomy" id="523847"/>
    <lineage>
        <taxon>Archaea</taxon>
        <taxon>Thermoproteota</taxon>
        <taxon>Thermoprotei</taxon>
        <taxon>Sulfolobales</taxon>
        <taxon>Sulfolobaceae</taxon>
        <taxon>Sulfuracidifex</taxon>
    </lineage>
</organism>
<dbReference type="RefSeq" id="WP_054838551.1">
    <property type="nucleotide sequence ID" value="NZ_BBBY01000011.1"/>
</dbReference>
<keyword evidence="1" id="KW-0472">Membrane</keyword>
<dbReference type="AlphaFoldDB" id="A0A6A9QJQ4"/>
<reference evidence="3 4" key="1">
    <citation type="submission" date="2019-10" db="EMBL/GenBank/DDBJ databases">
        <title>Sequencing and Assembly of Multiple Reported Metal-Biooxidizing Members of the Extremely Thermoacidophilic Archaeal Family Sulfolobaceae.</title>
        <authorList>
            <person name="Counts J.A."/>
            <person name="Kelly R.M."/>
        </authorList>
    </citation>
    <scope>NUCLEOTIDE SEQUENCE [LARGE SCALE GENOMIC DNA]</scope>
    <source>
        <strain evidence="3 4">DSM 6482</strain>
    </source>
</reference>
<protein>
    <submittedName>
        <fullName evidence="3">MFS transporter</fullName>
    </submittedName>
</protein>
<dbReference type="InterPro" id="IPR011701">
    <property type="entry name" value="MFS"/>
</dbReference>
<evidence type="ECO:0000256" key="1">
    <source>
        <dbReference type="SAM" id="Phobius"/>
    </source>
</evidence>
<keyword evidence="1" id="KW-0812">Transmembrane</keyword>
<feature type="domain" description="Major facilitator superfamily (MFS) profile" evidence="2">
    <location>
        <begin position="10"/>
        <end position="377"/>
    </location>
</feature>
<feature type="transmembrane region" description="Helical" evidence="1">
    <location>
        <begin position="231"/>
        <end position="250"/>
    </location>
</feature>
<feature type="transmembrane region" description="Helical" evidence="1">
    <location>
        <begin position="262"/>
        <end position="283"/>
    </location>
</feature>
<dbReference type="Pfam" id="PF07690">
    <property type="entry name" value="MFS_1"/>
    <property type="match status" value="1"/>
</dbReference>
<dbReference type="OrthoDB" id="371889at2157"/>
<feature type="transmembrane region" description="Helical" evidence="1">
    <location>
        <begin position="289"/>
        <end position="311"/>
    </location>
</feature>
<feature type="transmembrane region" description="Helical" evidence="1">
    <location>
        <begin position="46"/>
        <end position="67"/>
    </location>
</feature>
<comment type="caution">
    <text evidence="3">The sequence shown here is derived from an EMBL/GenBank/DDBJ whole genome shotgun (WGS) entry which is preliminary data.</text>
</comment>
<dbReference type="PANTHER" id="PTHR23531">
    <property type="entry name" value="QUINOLENE RESISTANCE PROTEIN NORA"/>
    <property type="match status" value="1"/>
</dbReference>
<feature type="transmembrane region" description="Helical" evidence="1">
    <location>
        <begin position="74"/>
        <end position="92"/>
    </location>
</feature>
<dbReference type="PROSITE" id="PS50850">
    <property type="entry name" value="MFS"/>
    <property type="match status" value="1"/>
</dbReference>
<keyword evidence="4" id="KW-1185">Reference proteome</keyword>
<dbReference type="EMBL" id="WGGD01000005">
    <property type="protein sequence ID" value="MUN28894.1"/>
    <property type="molecule type" value="Genomic_DNA"/>
</dbReference>
<dbReference type="InterPro" id="IPR036259">
    <property type="entry name" value="MFS_trans_sf"/>
</dbReference>
<dbReference type="Proteomes" id="UP000470772">
    <property type="component" value="Unassembled WGS sequence"/>
</dbReference>
<feature type="transmembrane region" description="Helical" evidence="1">
    <location>
        <begin position="132"/>
        <end position="151"/>
    </location>
</feature>
<sequence>MKFAKEIYIVSLMFSLAFFLRGSNNIVITSLPLYVKDYFSFNPSEIGILAATISTSMFISSGIINPYFPKCRKWIVRISSIAYGIILPLISFSTSISVWLYSAIVGLAAGMIFPNVITMSSEINDRKTKERAISLYTVALSLSLIVGPYIESVILRYYPIKEVFLFFSPFGIAVAVLSFFLKFPHSSRGTVSLSVVKSLPFILAIINNTSYDVPFAAITTFAGVLEISKGISTEMVALSFSLYFLTSFFSRMLMVVRPVNRVLIPISISLIIAFIGLLGISFSSSLFQFLLWMAILGIPHGFTYPVSLTILSRGFPDQRISAANSLFFSLMSIVAVITPLLVGYVASLVGISKSFLSLEPLVVFSLAAIAILSKRSNLGDEIYQGR</sequence>
<dbReference type="Gene3D" id="1.20.1250.20">
    <property type="entry name" value="MFS general substrate transporter like domains"/>
    <property type="match status" value="2"/>
</dbReference>
<feature type="transmembrane region" description="Helical" evidence="1">
    <location>
        <begin position="98"/>
        <end position="120"/>
    </location>
</feature>
<keyword evidence="1" id="KW-1133">Transmembrane helix</keyword>
<name>A0A6A9QJQ4_SULME</name>
<dbReference type="InterPro" id="IPR052714">
    <property type="entry name" value="MFS_Exporter"/>
</dbReference>
<feature type="transmembrane region" description="Helical" evidence="1">
    <location>
        <begin position="355"/>
        <end position="373"/>
    </location>
</feature>
<gene>
    <name evidence="3" type="ORF">GC250_05445</name>
</gene>
<dbReference type="PANTHER" id="PTHR23531:SF1">
    <property type="entry name" value="QUINOLENE RESISTANCE PROTEIN NORA"/>
    <property type="match status" value="1"/>
</dbReference>
<dbReference type="InterPro" id="IPR020846">
    <property type="entry name" value="MFS_dom"/>
</dbReference>
<evidence type="ECO:0000313" key="4">
    <source>
        <dbReference type="Proteomes" id="UP000470772"/>
    </source>
</evidence>
<proteinExistence type="predicted"/>
<evidence type="ECO:0000313" key="3">
    <source>
        <dbReference type="EMBL" id="MUN28894.1"/>
    </source>
</evidence>
<accession>A0A6A9QJQ4</accession>
<evidence type="ECO:0000259" key="2">
    <source>
        <dbReference type="PROSITE" id="PS50850"/>
    </source>
</evidence>
<dbReference type="SUPFAM" id="SSF103473">
    <property type="entry name" value="MFS general substrate transporter"/>
    <property type="match status" value="1"/>
</dbReference>
<feature type="transmembrane region" description="Helical" evidence="1">
    <location>
        <begin position="7"/>
        <end position="34"/>
    </location>
</feature>
<feature type="transmembrane region" description="Helical" evidence="1">
    <location>
        <begin position="163"/>
        <end position="181"/>
    </location>
</feature>
<feature type="transmembrane region" description="Helical" evidence="1">
    <location>
        <begin position="201"/>
        <end position="225"/>
    </location>
</feature>
<feature type="transmembrane region" description="Helical" evidence="1">
    <location>
        <begin position="323"/>
        <end position="349"/>
    </location>
</feature>
<dbReference type="GO" id="GO:0022857">
    <property type="term" value="F:transmembrane transporter activity"/>
    <property type="evidence" value="ECO:0007669"/>
    <property type="project" value="InterPro"/>
</dbReference>